<dbReference type="FunCoup" id="A0A6J2WZY1">
    <property type="interactions" value="123"/>
</dbReference>
<dbReference type="CDD" id="cd04283">
    <property type="entry name" value="ZnMc_hatching_enzyme"/>
    <property type="match status" value="1"/>
</dbReference>
<comment type="caution">
    <text evidence="8">Lacks conserved residue(s) required for the propagation of feature annotation.</text>
</comment>
<keyword evidence="12" id="KW-1185">Reference proteome</keyword>
<dbReference type="InterPro" id="IPR006026">
    <property type="entry name" value="Peptidase_Metallo"/>
</dbReference>
<evidence type="ECO:0000256" key="1">
    <source>
        <dbReference type="ARBA" id="ARBA00022670"/>
    </source>
</evidence>
<evidence type="ECO:0000256" key="5">
    <source>
        <dbReference type="ARBA" id="ARBA00022833"/>
    </source>
</evidence>
<evidence type="ECO:0000256" key="7">
    <source>
        <dbReference type="ARBA" id="ARBA00023157"/>
    </source>
</evidence>
<dbReference type="InterPro" id="IPR001506">
    <property type="entry name" value="Peptidase_M12A"/>
</dbReference>
<evidence type="ECO:0000256" key="2">
    <source>
        <dbReference type="ARBA" id="ARBA00022723"/>
    </source>
</evidence>
<evidence type="ECO:0000256" key="6">
    <source>
        <dbReference type="ARBA" id="ARBA00023049"/>
    </source>
</evidence>
<dbReference type="GeneID" id="115829873"/>
<name>A0A6J2WZY1_CHACN</name>
<sequence>MKLLLSERGSVHEGNVYKRGSLRVRSTDLNLDRTTFTMFPSISTVLLLLLGLITAHCWSVETQSSEYNAKYLDNDFTGPENSSENDENTVSGLIEKANKKVGQGPGEPLVMFGDIAVDTGLNNADPCTARNCTWPKSSDGNVYVPYEITNQYSNREKSVIESALGSFASSTCVRFRPRSGERDYISIESRSGCWSYVGRTRGAQVVSLMRTGCVHHSVIQHEMLHALGFNHEQSRSDRDDHVRILFQNVISGMEHNFRKVQTNNLGTPYDYNSVMHYSRTAFSKNGQPTIVPIPDPRVPIGKATQMSPNDILRVNRLYRCSEYAPTYTKHTCPHRPEKPLQALGRSQVRHGRQLWTHGEKSGDTQEMAVTTREKPGKTQETERRSQRYPGATQELPERFQEGMAWWN</sequence>
<evidence type="ECO:0000259" key="11">
    <source>
        <dbReference type="PROSITE" id="PS51864"/>
    </source>
</evidence>
<keyword evidence="6 8" id="KW-0482">Metalloprotease</keyword>
<comment type="cofactor">
    <cofactor evidence="8 9">
        <name>Zn(2+)</name>
        <dbReference type="ChEBI" id="CHEBI:29105"/>
    </cofactor>
    <text evidence="8 9">Binds 1 zinc ion per subunit.</text>
</comment>
<dbReference type="RefSeq" id="XP_030649908.1">
    <property type="nucleotide sequence ID" value="XM_030794048.1"/>
</dbReference>
<evidence type="ECO:0000313" key="12">
    <source>
        <dbReference type="Proteomes" id="UP000504632"/>
    </source>
</evidence>
<dbReference type="GO" id="GO:0006508">
    <property type="term" value="P:proteolysis"/>
    <property type="evidence" value="ECO:0007669"/>
    <property type="project" value="UniProtKB-KW"/>
</dbReference>
<accession>A0A6J2WZY1</accession>
<dbReference type="AlphaFoldDB" id="A0A6J2WZY1"/>
<keyword evidence="7" id="KW-1015">Disulfide bond</keyword>
<dbReference type="InParanoid" id="A0A6J2WZY1"/>
<dbReference type="GO" id="GO:0004222">
    <property type="term" value="F:metalloendopeptidase activity"/>
    <property type="evidence" value="ECO:0007669"/>
    <property type="project" value="UniProtKB-UniRule"/>
</dbReference>
<evidence type="ECO:0000256" key="8">
    <source>
        <dbReference type="PROSITE-ProRule" id="PRU01211"/>
    </source>
</evidence>
<keyword evidence="2 8" id="KW-0479">Metal-binding</keyword>
<dbReference type="Pfam" id="PF01400">
    <property type="entry name" value="Astacin"/>
    <property type="match status" value="1"/>
</dbReference>
<proteinExistence type="predicted"/>
<dbReference type="PANTHER" id="PTHR10127">
    <property type="entry name" value="DISCOIDIN, CUB, EGF, LAMININ , AND ZINC METALLOPROTEASE DOMAIN CONTAINING"/>
    <property type="match status" value="1"/>
</dbReference>
<dbReference type="PRINTS" id="PR00480">
    <property type="entry name" value="ASTACIN"/>
</dbReference>
<evidence type="ECO:0000256" key="4">
    <source>
        <dbReference type="ARBA" id="ARBA00022801"/>
    </source>
</evidence>
<dbReference type="SMART" id="SM00235">
    <property type="entry name" value="ZnMc"/>
    <property type="match status" value="1"/>
</dbReference>
<dbReference type="Gene3D" id="3.40.390.10">
    <property type="entry name" value="Collagenase (Catalytic Domain)"/>
    <property type="match status" value="1"/>
</dbReference>
<dbReference type="InterPro" id="IPR024079">
    <property type="entry name" value="MetalloPept_cat_dom_sf"/>
</dbReference>
<dbReference type="EC" id="3.4.24.-" evidence="9"/>
<feature type="binding site" evidence="8">
    <location>
        <position position="225"/>
    </location>
    <ligand>
        <name>Zn(2+)</name>
        <dbReference type="ChEBI" id="CHEBI:29105"/>
        <note>catalytic</note>
    </ligand>
</feature>
<evidence type="ECO:0000313" key="13">
    <source>
        <dbReference type="RefSeq" id="XP_030649908.1"/>
    </source>
</evidence>
<keyword evidence="5 8" id="KW-0862">Zinc</keyword>
<protein>
    <recommendedName>
        <fullName evidence="9">Metalloendopeptidase</fullName>
        <ecNumber evidence="9">3.4.24.-</ecNumber>
    </recommendedName>
</protein>
<dbReference type="Proteomes" id="UP000504632">
    <property type="component" value="Chromosome 2"/>
</dbReference>
<dbReference type="PROSITE" id="PS51864">
    <property type="entry name" value="ASTACIN"/>
    <property type="match status" value="1"/>
</dbReference>
<keyword evidence="4 8" id="KW-0378">Hydrolase</keyword>
<evidence type="ECO:0000256" key="3">
    <source>
        <dbReference type="ARBA" id="ARBA00022729"/>
    </source>
</evidence>
<dbReference type="PANTHER" id="PTHR10127:SF899">
    <property type="entry name" value="ASTACIN-LIKE METALLOENDOPEPTIDASE-RELATED"/>
    <property type="match status" value="1"/>
</dbReference>
<feature type="active site" evidence="8">
    <location>
        <position position="222"/>
    </location>
</feature>
<organism evidence="12 13">
    <name type="scientific">Chanos chanos</name>
    <name type="common">Milkfish</name>
    <name type="synonym">Mugil chanos</name>
    <dbReference type="NCBI Taxonomy" id="29144"/>
    <lineage>
        <taxon>Eukaryota</taxon>
        <taxon>Metazoa</taxon>
        <taxon>Chordata</taxon>
        <taxon>Craniata</taxon>
        <taxon>Vertebrata</taxon>
        <taxon>Euteleostomi</taxon>
        <taxon>Actinopterygii</taxon>
        <taxon>Neopterygii</taxon>
        <taxon>Teleostei</taxon>
        <taxon>Ostariophysi</taxon>
        <taxon>Gonorynchiformes</taxon>
        <taxon>Chanidae</taxon>
        <taxon>Chanos</taxon>
    </lineage>
</organism>
<dbReference type="InterPro" id="IPR034039">
    <property type="entry name" value="ZnMP_hatching_enz"/>
</dbReference>
<evidence type="ECO:0000256" key="10">
    <source>
        <dbReference type="SAM" id="MobiDB-lite"/>
    </source>
</evidence>
<feature type="binding site" evidence="8">
    <location>
        <position position="221"/>
    </location>
    <ligand>
        <name>Zn(2+)</name>
        <dbReference type="ChEBI" id="CHEBI:29105"/>
        <note>catalytic</note>
    </ligand>
</feature>
<feature type="domain" description="Peptidase M12A" evidence="11">
    <location>
        <begin position="123"/>
        <end position="321"/>
    </location>
</feature>
<dbReference type="GO" id="GO:0008270">
    <property type="term" value="F:zinc ion binding"/>
    <property type="evidence" value="ECO:0007669"/>
    <property type="project" value="UniProtKB-UniRule"/>
</dbReference>
<evidence type="ECO:0000256" key="9">
    <source>
        <dbReference type="RuleBase" id="RU361183"/>
    </source>
</evidence>
<feature type="compositionally biased region" description="Basic and acidic residues" evidence="10">
    <location>
        <begin position="371"/>
        <end position="385"/>
    </location>
</feature>
<keyword evidence="1 8" id="KW-0645">Protease</keyword>
<dbReference type="OrthoDB" id="291007at2759"/>
<feature type="binding site" evidence="8">
    <location>
        <position position="231"/>
    </location>
    <ligand>
        <name>Zn(2+)</name>
        <dbReference type="ChEBI" id="CHEBI:29105"/>
        <note>catalytic</note>
    </ligand>
</feature>
<gene>
    <name evidence="13" type="primary">LOC115829873</name>
</gene>
<dbReference type="SUPFAM" id="SSF55486">
    <property type="entry name" value="Metalloproteases ('zincins'), catalytic domain"/>
    <property type="match status" value="1"/>
</dbReference>
<keyword evidence="3" id="KW-0732">Signal</keyword>
<reference evidence="13" key="1">
    <citation type="submission" date="2025-08" db="UniProtKB">
        <authorList>
            <consortium name="RefSeq"/>
        </authorList>
    </citation>
    <scope>IDENTIFICATION</scope>
</reference>
<dbReference type="FunFam" id="3.40.390.10:FF:000038">
    <property type="entry name" value="Metalloendopeptidase"/>
    <property type="match status" value="1"/>
</dbReference>
<feature type="region of interest" description="Disordered" evidence="10">
    <location>
        <begin position="344"/>
        <end position="407"/>
    </location>
</feature>